<evidence type="ECO:0000313" key="4">
    <source>
        <dbReference type="Proteomes" id="UP001524547"/>
    </source>
</evidence>
<protein>
    <recommendedName>
        <fullName evidence="2">Nucleoside phosphorylase domain-containing protein</fullName>
    </recommendedName>
</protein>
<keyword evidence="1" id="KW-0732">Signal</keyword>
<reference evidence="3 4" key="1">
    <citation type="submission" date="2022-06" db="EMBL/GenBank/DDBJ databases">
        <title>Rhizosaccharibacter gen. nov. sp. nov. KSS12, endophytic bacteria isolated from sugarcane.</title>
        <authorList>
            <person name="Pitiwittayakul N."/>
        </authorList>
    </citation>
    <scope>NUCLEOTIDE SEQUENCE [LARGE SCALE GENOMIC DNA]</scope>
    <source>
        <strain evidence="3 4">KSS12</strain>
    </source>
</reference>
<dbReference type="SUPFAM" id="SSF53167">
    <property type="entry name" value="Purine and uridine phosphorylases"/>
    <property type="match status" value="1"/>
</dbReference>
<evidence type="ECO:0000313" key="3">
    <source>
        <dbReference type="EMBL" id="MCQ8242506.1"/>
    </source>
</evidence>
<comment type="caution">
    <text evidence="3">The sequence shown here is derived from an EMBL/GenBank/DDBJ whole genome shotgun (WGS) entry which is preliminary data.</text>
</comment>
<name>A0ABT1W1P1_9PROT</name>
<gene>
    <name evidence="3" type="ORF">NFI88_16920</name>
</gene>
<feature type="domain" description="Nucleoside phosphorylase" evidence="2">
    <location>
        <begin position="60"/>
        <end position="174"/>
    </location>
</feature>
<dbReference type="Proteomes" id="UP001524547">
    <property type="component" value="Unassembled WGS sequence"/>
</dbReference>
<dbReference type="Pfam" id="PF01048">
    <property type="entry name" value="PNP_UDP_1"/>
    <property type="match status" value="1"/>
</dbReference>
<dbReference type="InterPro" id="IPR035994">
    <property type="entry name" value="Nucleoside_phosphorylase_sf"/>
</dbReference>
<accession>A0ABT1W1P1</accession>
<proteinExistence type="predicted"/>
<dbReference type="RefSeq" id="WP_422921270.1">
    <property type="nucleotide sequence ID" value="NZ_JAMZEJ010000013.1"/>
</dbReference>
<feature type="signal peptide" evidence="1">
    <location>
        <begin position="1"/>
        <end position="26"/>
    </location>
</feature>
<dbReference type="EMBL" id="JAMZEJ010000013">
    <property type="protein sequence ID" value="MCQ8242506.1"/>
    <property type="molecule type" value="Genomic_DNA"/>
</dbReference>
<evidence type="ECO:0000256" key="1">
    <source>
        <dbReference type="SAM" id="SignalP"/>
    </source>
</evidence>
<dbReference type="InterPro" id="IPR000845">
    <property type="entry name" value="Nucleoside_phosphorylase_d"/>
</dbReference>
<organism evidence="3 4">
    <name type="scientific">Rhizosaccharibacter radicis</name>
    <dbReference type="NCBI Taxonomy" id="2782605"/>
    <lineage>
        <taxon>Bacteria</taxon>
        <taxon>Pseudomonadati</taxon>
        <taxon>Pseudomonadota</taxon>
        <taxon>Alphaproteobacteria</taxon>
        <taxon>Acetobacterales</taxon>
        <taxon>Acetobacteraceae</taxon>
        <taxon>Rhizosaccharibacter</taxon>
    </lineage>
</organism>
<feature type="chain" id="PRO_5046821840" description="Nucleoside phosphorylase domain-containing protein" evidence="1">
    <location>
        <begin position="27"/>
        <end position="336"/>
    </location>
</feature>
<evidence type="ECO:0000259" key="2">
    <source>
        <dbReference type="Pfam" id="PF01048"/>
    </source>
</evidence>
<keyword evidence="4" id="KW-1185">Reference proteome</keyword>
<sequence length="336" mass="36108">MGGRSGWMLGLVVVLCMISGAGRAVAAPAAPAALGILVPVGPPDYRMIFDRLTDDSVQQFGPFTFHAGKIGGVPVVINIAPADGPLMRSLAAQEMLHHFTIGAFLYPGTSGAHLGPDTMRIGDIILGAANVDFGNFFLSKNGDVTGDEFGHERFAGKTHYGPLYLDPALLARLACAADRVAGSTRLPGWLNPQHPRDRPDIFFYGIQGTSTMWLADRDFMQRIDRVFHVMDEDGDWYSNLVATLYRVPFIEVSTIADSVPELPDTERGIPVAPAGAPKAPVVAQRISDAIMLDLIAHDGNAILAARFDTPTRSPYPASAFADPKRDDGLLRRGGCR</sequence>
<dbReference type="Gene3D" id="3.40.50.1580">
    <property type="entry name" value="Nucleoside phosphorylase domain"/>
    <property type="match status" value="1"/>
</dbReference>